<gene>
    <name evidence="1" type="ORF">US94_C0037G0010</name>
</gene>
<dbReference type="PATRIC" id="fig|1618336.3.peg.542"/>
<sequence>MNNNYDKIEEDLKKKLAEEKKKEPKVSGKSVFKLQEIIKEKAKTDSKPIKKENRS</sequence>
<reference evidence="1 2" key="1">
    <citation type="journal article" date="2015" name="Nature">
        <title>rRNA introns, odd ribosomes, and small enigmatic genomes across a large radiation of phyla.</title>
        <authorList>
            <person name="Brown C.T."/>
            <person name="Hug L.A."/>
            <person name="Thomas B.C."/>
            <person name="Sharon I."/>
            <person name="Castelle C.J."/>
            <person name="Singh A."/>
            <person name="Wilkins M.J."/>
            <person name="Williams K.H."/>
            <person name="Banfield J.F."/>
        </authorList>
    </citation>
    <scope>NUCLEOTIDE SEQUENCE [LARGE SCALE GENOMIC DNA]</scope>
</reference>
<proteinExistence type="predicted"/>
<accession>A0A0G0N7U5</accession>
<evidence type="ECO:0000313" key="1">
    <source>
        <dbReference type="EMBL" id="KKQ73166.1"/>
    </source>
</evidence>
<name>A0A0G0N7U5_9BACT</name>
<evidence type="ECO:0000313" key="2">
    <source>
        <dbReference type="Proteomes" id="UP000034498"/>
    </source>
</evidence>
<dbReference type="EMBL" id="LBUX01000037">
    <property type="protein sequence ID" value="KKQ73166.1"/>
    <property type="molecule type" value="Genomic_DNA"/>
</dbReference>
<dbReference type="AlphaFoldDB" id="A0A0G0N7U5"/>
<organism evidence="1 2">
    <name type="scientific">Berkelbacteria bacterium GW2011_GWB1_38_5</name>
    <dbReference type="NCBI Taxonomy" id="1618336"/>
    <lineage>
        <taxon>Bacteria</taxon>
        <taxon>Candidatus Berkelbacteria</taxon>
    </lineage>
</organism>
<dbReference type="STRING" id="1618336.US94_C0037G0010"/>
<protein>
    <submittedName>
        <fullName evidence="1">Uncharacterized protein</fullName>
    </submittedName>
</protein>
<dbReference type="Proteomes" id="UP000034498">
    <property type="component" value="Unassembled WGS sequence"/>
</dbReference>
<comment type="caution">
    <text evidence="1">The sequence shown here is derived from an EMBL/GenBank/DDBJ whole genome shotgun (WGS) entry which is preliminary data.</text>
</comment>